<name>A0A1M7YBM9_9BACT</name>
<evidence type="ECO:0000313" key="2">
    <source>
        <dbReference type="EMBL" id="SHO50042.1"/>
    </source>
</evidence>
<dbReference type="STRING" id="1121416.SAMN02745220_03235"/>
<reference evidence="2 3" key="1">
    <citation type="submission" date="2016-12" db="EMBL/GenBank/DDBJ databases">
        <authorList>
            <person name="Song W.-J."/>
            <person name="Kurnit D.M."/>
        </authorList>
    </citation>
    <scope>NUCLEOTIDE SEQUENCE [LARGE SCALE GENOMIC DNA]</scope>
    <source>
        <strain evidence="2 3">DSM 18488</strain>
    </source>
</reference>
<keyword evidence="3" id="KW-1185">Reference proteome</keyword>
<gene>
    <name evidence="2" type="ORF">SAMN02745220_03235</name>
</gene>
<protein>
    <recommendedName>
        <fullName evidence="1">Serine aminopeptidase S33 domain-containing protein</fullName>
    </recommendedName>
</protein>
<feature type="domain" description="Serine aminopeptidase S33" evidence="1">
    <location>
        <begin position="57"/>
        <end position="146"/>
    </location>
</feature>
<dbReference type="InterPro" id="IPR029058">
    <property type="entry name" value="AB_hydrolase_fold"/>
</dbReference>
<dbReference type="Gene3D" id="3.40.50.1820">
    <property type="entry name" value="alpha/beta hydrolase"/>
    <property type="match status" value="1"/>
</dbReference>
<accession>A0A1M7YBM9</accession>
<organism evidence="2 3">
    <name type="scientific">Desulfopila aestuarii DSM 18488</name>
    <dbReference type="NCBI Taxonomy" id="1121416"/>
    <lineage>
        <taxon>Bacteria</taxon>
        <taxon>Pseudomonadati</taxon>
        <taxon>Thermodesulfobacteriota</taxon>
        <taxon>Desulfobulbia</taxon>
        <taxon>Desulfobulbales</taxon>
        <taxon>Desulfocapsaceae</taxon>
        <taxon>Desulfopila</taxon>
    </lineage>
</organism>
<dbReference type="Proteomes" id="UP000184603">
    <property type="component" value="Unassembled WGS sequence"/>
</dbReference>
<dbReference type="PANTHER" id="PTHR42103:SF2">
    <property type="entry name" value="AB HYDROLASE-1 DOMAIN-CONTAINING PROTEIN"/>
    <property type="match status" value="1"/>
</dbReference>
<dbReference type="AlphaFoldDB" id="A0A1M7YBM9"/>
<proteinExistence type="predicted"/>
<dbReference type="OrthoDB" id="9800435at2"/>
<dbReference type="EMBL" id="FRFE01000016">
    <property type="protein sequence ID" value="SHO50042.1"/>
    <property type="molecule type" value="Genomic_DNA"/>
</dbReference>
<dbReference type="RefSeq" id="WP_084554068.1">
    <property type="nucleotide sequence ID" value="NZ_FRFE01000016.1"/>
</dbReference>
<dbReference type="PANTHER" id="PTHR42103">
    <property type="entry name" value="ALPHA/BETA-HYDROLASES SUPERFAMILY PROTEIN"/>
    <property type="match status" value="1"/>
</dbReference>
<evidence type="ECO:0000259" key="1">
    <source>
        <dbReference type="Pfam" id="PF12146"/>
    </source>
</evidence>
<evidence type="ECO:0000313" key="3">
    <source>
        <dbReference type="Proteomes" id="UP000184603"/>
    </source>
</evidence>
<dbReference type="SUPFAM" id="SSF53474">
    <property type="entry name" value="alpha/beta-Hydrolases"/>
    <property type="match status" value="1"/>
</dbReference>
<sequence>MLKKNGKKKRHTMEEHITFTSGNLTLEGLYQKHRGARGAIITHPHPLYGGDMSNPVVEALVRSFNRKNISTLRFNFRGVGRSEGNHGGGIDEGQDTIAAIRFLKESGITSIQLAGYSFGSWVLAHLPAVPAEVNGMIFVSPPLAFMPFRTVHSLSQLKLVITGEEDEIAPVHLIRNSLQTWSPGAKVEVIDHADHFYYGCFDALEDVMHNYLSCEASG</sequence>
<dbReference type="Pfam" id="PF12146">
    <property type="entry name" value="Hydrolase_4"/>
    <property type="match status" value="1"/>
</dbReference>
<dbReference type="InterPro" id="IPR022742">
    <property type="entry name" value="Hydrolase_4"/>
</dbReference>